<feature type="region of interest" description="Disordered" evidence="7">
    <location>
        <begin position="74"/>
        <end position="108"/>
    </location>
</feature>
<dbReference type="EMBL" id="JBHUEN010000006">
    <property type="protein sequence ID" value="MFD1880641.1"/>
    <property type="molecule type" value="Genomic_DNA"/>
</dbReference>
<dbReference type="InterPro" id="IPR050330">
    <property type="entry name" value="Bact_OuterMem_StrucFunc"/>
</dbReference>
<keyword evidence="3" id="KW-1003">Cell membrane</keyword>
<evidence type="ECO:0000313" key="12">
    <source>
        <dbReference type="Proteomes" id="UP001597213"/>
    </source>
</evidence>
<protein>
    <submittedName>
        <fullName evidence="11">Flagellar motor protein MotB</fullName>
    </submittedName>
</protein>
<dbReference type="PANTHER" id="PTHR30329:SF21">
    <property type="entry name" value="LIPOPROTEIN YIAD-RELATED"/>
    <property type="match status" value="1"/>
</dbReference>
<evidence type="ECO:0000256" key="5">
    <source>
        <dbReference type="ARBA" id="ARBA00022989"/>
    </source>
</evidence>
<dbReference type="RefSeq" id="WP_379139973.1">
    <property type="nucleotide sequence ID" value="NZ_JBHUEN010000006.1"/>
</dbReference>
<keyword evidence="6 8" id="KW-0472">Membrane</keyword>
<evidence type="ECO:0000256" key="7">
    <source>
        <dbReference type="SAM" id="MobiDB-lite"/>
    </source>
</evidence>
<evidence type="ECO:0000256" key="3">
    <source>
        <dbReference type="ARBA" id="ARBA00022475"/>
    </source>
</evidence>
<reference evidence="12" key="1">
    <citation type="journal article" date="2019" name="Int. J. Syst. Evol. Microbiol.">
        <title>The Global Catalogue of Microorganisms (GCM) 10K type strain sequencing project: providing services to taxonomists for standard genome sequencing and annotation.</title>
        <authorList>
            <consortium name="The Broad Institute Genomics Platform"/>
            <consortium name="The Broad Institute Genome Sequencing Center for Infectious Disease"/>
            <person name="Wu L."/>
            <person name="Ma J."/>
        </authorList>
    </citation>
    <scope>NUCLEOTIDE SEQUENCE [LARGE SCALE GENOMIC DNA]</scope>
    <source>
        <strain evidence="12">CCUG 56029</strain>
    </source>
</reference>
<evidence type="ECO:0000256" key="6">
    <source>
        <dbReference type="ARBA" id="ARBA00023136"/>
    </source>
</evidence>
<keyword evidence="12" id="KW-1185">Reference proteome</keyword>
<sequence length="277" mass="30550">MAGMAHNGAKTPIIIRRGNEAEETAHHGGAWKVAYADFVTAMMAFFLLMWLLNATTEKQRQGLADYFNPTVVQHPNGQSGTDQFAGETPLSNQSDIATGTGGTPDTGANVNVSASMTQKAQADSFQERARHVQNQLTGSGAESMQRINLLRHVVTRMTDDGLVIELTDLTDAPLFDPDTSTPRPAMRELIAIVQRVLSHVPNDLAIQGHVRGYPEMMRDSPVWPLSDGRAHAVRKLLTEKGFPERRIQRVTGFADRRNRTGNPMDPANNRIELIMLR</sequence>
<dbReference type="Pfam" id="PF00691">
    <property type="entry name" value="OmpA"/>
    <property type="match status" value="1"/>
</dbReference>
<comment type="subcellular location">
    <subcellularLocation>
        <location evidence="1">Cell membrane</location>
        <topology evidence="1">Single-pass membrane protein</topology>
    </subcellularLocation>
</comment>
<evidence type="ECO:0000259" key="9">
    <source>
        <dbReference type="Pfam" id="PF00691"/>
    </source>
</evidence>
<evidence type="ECO:0000256" key="2">
    <source>
        <dbReference type="ARBA" id="ARBA00008914"/>
    </source>
</evidence>
<organism evidence="11 12">
    <name type="scientific">Paracoccus pacificus</name>
    <dbReference type="NCBI Taxonomy" id="1463598"/>
    <lineage>
        <taxon>Bacteria</taxon>
        <taxon>Pseudomonadati</taxon>
        <taxon>Pseudomonadota</taxon>
        <taxon>Alphaproteobacteria</taxon>
        <taxon>Rhodobacterales</taxon>
        <taxon>Paracoccaceae</taxon>
        <taxon>Paracoccus</taxon>
    </lineage>
</organism>
<evidence type="ECO:0000256" key="1">
    <source>
        <dbReference type="ARBA" id="ARBA00004162"/>
    </source>
</evidence>
<dbReference type="Pfam" id="PF13677">
    <property type="entry name" value="MotB_plug"/>
    <property type="match status" value="1"/>
</dbReference>
<evidence type="ECO:0000256" key="4">
    <source>
        <dbReference type="ARBA" id="ARBA00022692"/>
    </source>
</evidence>
<keyword evidence="11" id="KW-0282">Flagellum</keyword>
<dbReference type="InterPro" id="IPR025713">
    <property type="entry name" value="MotB-like_N_dom"/>
</dbReference>
<dbReference type="InterPro" id="IPR036737">
    <property type="entry name" value="OmpA-like_sf"/>
</dbReference>
<name>A0ABW4R349_9RHOB</name>
<dbReference type="SUPFAM" id="SSF103088">
    <property type="entry name" value="OmpA-like"/>
    <property type="match status" value="1"/>
</dbReference>
<dbReference type="Gene3D" id="3.30.1330.60">
    <property type="entry name" value="OmpA-like domain"/>
    <property type="match status" value="1"/>
</dbReference>
<keyword evidence="4 8" id="KW-0812">Transmembrane</keyword>
<dbReference type="InterPro" id="IPR006665">
    <property type="entry name" value="OmpA-like"/>
</dbReference>
<feature type="domain" description="Motility protein B-like N-terminal" evidence="10">
    <location>
        <begin position="18"/>
        <end position="69"/>
    </location>
</feature>
<evidence type="ECO:0000256" key="8">
    <source>
        <dbReference type="SAM" id="Phobius"/>
    </source>
</evidence>
<evidence type="ECO:0000313" key="11">
    <source>
        <dbReference type="EMBL" id="MFD1880641.1"/>
    </source>
</evidence>
<proteinExistence type="inferred from homology"/>
<dbReference type="PANTHER" id="PTHR30329">
    <property type="entry name" value="STATOR ELEMENT OF FLAGELLAR MOTOR COMPLEX"/>
    <property type="match status" value="1"/>
</dbReference>
<keyword evidence="5 8" id="KW-1133">Transmembrane helix</keyword>
<feature type="domain" description="OmpA-like" evidence="9">
    <location>
        <begin position="174"/>
        <end position="270"/>
    </location>
</feature>
<comment type="caution">
    <text evidence="11">The sequence shown here is derived from an EMBL/GenBank/DDBJ whole genome shotgun (WGS) entry which is preliminary data.</text>
</comment>
<evidence type="ECO:0000259" key="10">
    <source>
        <dbReference type="Pfam" id="PF13677"/>
    </source>
</evidence>
<keyword evidence="11" id="KW-0966">Cell projection</keyword>
<accession>A0ABW4R349</accession>
<gene>
    <name evidence="11" type="ORF">ACFSCT_02790</name>
</gene>
<keyword evidence="11" id="KW-0969">Cilium</keyword>
<dbReference type="Proteomes" id="UP001597213">
    <property type="component" value="Unassembled WGS sequence"/>
</dbReference>
<comment type="similarity">
    <text evidence="2">Belongs to the MotB family.</text>
</comment>
<feature type="transmembrane region" description="Helical" evidence="8">
    <location>
        <begin position="33"/>
        <end position="52"/>
    </location>
</feature>